<feature type="domain" description="Pyrrolo-quinoline quinone repeat" evidence="2">
    <location>
        <begin position="291"/>
        <end position="485"/>
    </location>
</feature>
<dbReference type="GO" id="GO:0004674">
    <property type="term" value="F:protein serine/threonine kinase activity"/>
    <property type="evidence" value="ECO:0007669"/>
    <property type="project" value="UniProtKB-KW"/>
</dbReference>
<dbReference type="InterPro" id="IPR002372">
    <property type="entry name" value="PQQ_rpt_dom"/>
</dbReference>
<evidence type="ECO:0000313" key="3">
    <source>
        <dbReference type="EMBL" id="GCF09112.1"/>
    </source>
</evidence>
<evidence type="ECO:0000259" key="2">
    <source>
        <dbReference type="Pfam" id="PF13360"/>
    </source>
</evidence>
<accession>A0A5A5TCE1</accession>
<name>A0A5A5TCE1_9CHLR</name>
<evidence type="ECO:0000313" key="4">
    <source>
        <dbReference type="Proteomes" id="UP000322530"/>
    </source>
</evidence>
<protein>
    <submittedName>
        <fullName evidence="3">Serine/threonine protein kinase</fullName>
    </submittedName>
</protein>
<dbReference type="EMBL" id="BIXY01000036">
    <property type="protein sequence ID" value="GCF09112.1"/>
    <property type="molecule type" value="Genomic_DNA"/>
</dbReference>
<keyword evidence="4" id="KW-1185">Reference proteome</keyword>
<dbReference type="PANTHER" id="PTHR34512">
    <property type="entry name" value="CELL SURFACE PROTEIN"/>
    <property type="match status" value="1"/>
</dbReference>
<dbReference type="AlphaFoldDB" id="A0A5A5TCE1"/>
<dbReference type="InterPro" id="IPR011047">
    <property type="entry name" value="Quinoprotein_ADH-like_sf"/>
</dbReference>
<keyword evidence="3" id="KW-0723">Serine/threonine-protein kinase</keyword>
<gene>
    <name evidence="3" type="ORF">KDI_26760</name>
</gene>
<keyword evidence="1" id="KW-1133">Transmembrane helix</keyword>
<dbReference type="PANTHER" id="PTHR34512:SF30">
    <property type="entry name" value="OUTER MEMBRANE PROTEIN ASSEMBLY FACTOR BAMB"/>
    <property type="match status" value="1"/>
</dbReference>
<reference evidence="3 4" key="1">
    <citation type="submission" date="2019-01" db="EMBL/GenBank/DDBJ databases">
        <title>Draft genome sequence of Dictyobacter sp. Uno17.</title>
        <authorList>
            <person name="Wang C.M."/>
            <person name="Zheng Y."/>
            <person name="Sakai Y."/>
            <person name="Abe K."/>
            <person name="Yokota A."/>
            <person name="Yabe S."/>
        </authorList>
    </citation>
    <scope>NUCLEOTIDE SEQUENCE [LARGE SCALE GENOMIC DNA]</scope>
    <source>
        <strain evidence="3 4">Uno17</strain>
    </source>
</reference>
<comment type="caution">
    <text evidence="3">The sequence shown here is derived from an EMBL/GenBank/DDBJ whole genome shotgun (WGS) entry which is preliminary data.</text>
</comment>
<dbReference type="InterPro" id="IPR018391">
    <property type="entry name" value="PQQ_b-propeller_rpt"/>
</dbReference>
<keyword evidence="1" id="KW-0472">Membrane</keyword>
<dbReference type="Proteomes" id="UP000322530">
    <property type="component" value="Unassembled WGS sequence"/>
</dbReference>
<proteinExistence type="predicted"/>
<dbReference type="Pfam" id="PF13360">
    <property type="entry name" value="PQQ_2"/>
    <property type="match status" value="1"/>
</dbReference>
<keyword evidence="1" id="KW-0812">Transmembrane</keyword>
<dbReference type="InterPro" id="IPR015943">
    <property type="entry name" value="WD40/YVTN_repeat-like_dom_sf"/>
</dbReference>
<evidence type="ECO:0000256" key="1">
    <source>
        <dbReference type="SAM" id="Phobius"/>
    </source>
</evidence>
<dbReference type="Gene3D" id="2.130.10.10">
    <property type="entry name" value="YVTN repeat-like/Quinoprotein amine dehydrogenase"/>
    <property type="match status" value="1"/>
</dbReference>
<dbReference type="RefSeq" id="WP_172632096.1">
    <property type="nucleotide sequence ID" value="NZ_BIXY01000036.1"/>
</dbReference>
<keyword evidence="3" id="KW-0808">Transferase</keyword>
<organism evidence="3 4">
    <name type="scientific">Dictyobacter arantiisoli</name>
    <dbReference type="NCBI Taxonomy" id="2014874"/>
    <lineage>
        <taxon>Bacteria</taxon>
        <taxon>Bacillati</taxon>
        <taxon>Chloroflexota</taxon>
        <taxon>Ktedonobacteria</taxon>
        <taxon>Ktedonobacterales</taxon>
        <taxon>Dictyobacteraceae</taxon>
        <taxon>Dictyobacter</taxon>
    </lineage>
</organism>
<keyword evidence="3" id="KW-0418">Kinase</keyword>
<dbReference type="SMART" id="SM00564">
    <property type="entry name" value="PQQ"/>
    <property type="match status" value="5"/>
</dbReference>
<dbReference type="Gene3D" id="2.40.128.630">
    <property type="match status" value="1"/>
</dbReference>
<dbReference type="SUPFAM" id="SSF50998">
    <property type="entry name" value="Quinoprotein alcohol dehydrogenase-like"/>
    <property type="match status" value="2"/>
</dbReference>
<sequence length="488" mass="54371">MFTDDPFTPETVDERVTDFIENRRDDNQMQPSNRNQNLIQNLQQLYSNQQINALMLEEAKKSVFQRLDQKTYQSNIATAMNTSQAIPQLKHSRKKVWRLNLLIAIIIVVFSLSAIVFIFSQFSIFPGQESNVSPNGQGTSSLAISIQPQPFIYGTDLYINTGNDIRSYSIKTGTSTHIYKIPNTGDPMVTNGILYTSGTNSTFAMRISDGKLLWQSPFGSENRAPPTVVNNILYGYTYKSTKTVYALKASDGRAIWQYHVTNQDAFLSPPIILQGNLYFTSYTPGSQSSGAHIYALNASSGSLLWQNSLDHMNASILQADGSTLYTVVDGYVEALQTSNGDVHWRYKLPSTAPSEISNISLKSVAKGIVFVSAEDGSIYALKSISGILLWQYQTRPGTLFGSFNAEGDAIYVSMLTTDNLRSSLIIAIQINTGHRLWQVQLARQEIAFPIIQQGIIYAVYASEGQIELFTLRAVDGHVLWHRTLYSLL</sequence>
<feature type="transmembrane region" description="Helical" evidence="1">
    <location>
        <begin position="99"/>
        <end position="119"/>
    </location>
</feature>